<protein>
    <submittedName>
        <fullName evidence="1">Uncharacterized protein</fullName>
    </submittedName>
</protein>
<proteinExistence type="predicted"/>
<dbReference type="EMBL" id="CP119180">
    <property type="protein sequence ID" value="WOB79164.1"/>
    <property type="molecule type" value="Genomic_DNA"/>
</dbReference>
<evidence type="ECO:0000313" key="2">
    <source>
        <dbReference type="Proteomes" id="UP001302493"/>
    </source>
</evidence>
<accession>A0ACD4VPG4</accession>
<organism evidence="1 2">
    <name type="scientific">Brevundimonas nasdae</name>
    <dbReference type="NCBI Taxonomy" id="172043"/>
    <lineage>
        <taxon>Bacteria</taxon>
        <taxon>Pseudomonadati</taxon>
        <taxon>Pseudomonadota</taxon>
        <taxon>Alphaproteobacteria</taxon>
        <taxon>Caulobacterales</taxon>
        <taxon>Caulobacteraceae</taxon>
        <taxon>Brevundimonas</taxon>
    </lineage>
</organism>
<dbReference type="Proteomes" id="UP001302493">
    <property type="component" value="Chromosome"/>
</dbReference>
<gene>
    <name evidence="1" type="ORF">PZA08_03100</name>
</gene>
<name>A0ACD4VPG4_9CAUL</name>
<sequence length="258" mass="28075">MKRHIPALLALPIMLSAMSCRPADLQGSPQVRVREKFADPKGVWRDRPAGWGRAITEPPFAMEELARRCIPRLLANCETFKGGYLSAPGRPRIYWQIQEGEPGENAASAGFTLFVEADASLIPIFWAAEANAYEAPVVFWTGDGADPIIAIAGVMEGNGHYNADALFRWTNGPQTLMPIQTGNWIGTAPAPLPADLWIKKGLAFTYNPSGLLTAGTSLWRPEDGDRCPTGGSASLIFEVRDDTLVLTHATYLPPKSQD</sequence>
<evidence type="ECO:0000313" key="1">
    <source>
        <dbReference type="EMBL" id="WOB79164.1"/>
    </source>
</evidence>
<keyword evidence="2" id="KW-1185">Reference proteome</keyword>
<reference evidence="1" key="1">
    <citation type="submission" date="2023-03" db="EMBL/GenBank/DDBJ databases">
        <title>Genome sequence of Brevundimonas nasdae SJTX8.</title>
        <authorList>
            <person name="Liang R."/>
        </authorList>
    </citation>
    <scope>NUCLEOTIDE SEQUENCE</scope>
    <source>
        <strain evidence="1">X8</strain>
    </source>
</reference>